<protein>
    <submittedName>
        <fullName evidence="1">Uncharacterized protein</fullName>
    </submittedName>
</protein>
<organism evidence="1 2">
    <name type="scientific">Pterulicium gracile</name>
    <dbReference type="NCBI Taxonomy" id="1884261"/>
    <lineage>
        <taxon>Eukaryota</taxon>
        <taxon>Fungi</taxon>
        <taxon>Dikarya</taxon>
        <taxon>Basidiomycota</taxon>
        <taxon>Agaricomycotina</taxon>
        <taxon>Agaricomycetes</taxon>
        <taxon>Agaricomycetidae</taxon>
        <taxon>Agaricales</taxon>
        <taxon>Pleurotineae</taxon>
        <taxon>Pterulaceae</taxon>
        <taxon>Pterulicium</taxon>
    </lineage>
</organism>
<gene>
    <name evidence="1" type="ORF">BDV98DRAFT_559281</name>
</gene>
<proteinExistence type="predicted"/>
<dbReference type="Proteomes" id="UP000305067">
    <property type="component" value="Unassembled WGS sequence"/>
</dbReference>
<dbReference type="EMBL" id="ML178815">
    <property type="protein sequence ID" value="TFL06365.1"/>
    <property type="molecule type" value="Genomic_DNA"/>
</dbReference>
<accession>A0A5C3QWK2</accession>
<sequence>MYINTIEYPTLHTLVPELSHTCCSNPHRSIYLSSLVTPLSTHELACHVPHSFILHQLSHVGHPSARLHAVHHVHDSRVAHELFQPSVGCHLLSHLHHGWIVHHAAEIGHPSSASSTTAKHACHASQIRHSTGACSSSA</sequence>
<dbReference type="AlphaFoldDB" id="A0A5C3QWK2"/>
<name>A0A5C3QWK2_9AGAR</name>
<evidence type="ECO:0000313" key="1">
    <source>
        <dbReference type="EMBL" id="TFL06365.1"/>
    </source>
</evidence>
<reference evidence="1 2" key="1">
    <citation type="journal article" date="2019" name="Nat. Ecol. Evol.">
        <title>Megaphylogeny resolves global patterns of mushroom evolution.</title>
        <authorList>
            <person name="Varga T."/>
            <person name="Krizsan K."/>
            <person name="Foldi C."/>
            <person name="Dima B."/>
            <person name="Sanchez-Garcia M."/>
            <person name="Sanchez-Ramirez S."/>
            <person name="Szollosi G.J."/>
            <person name="Szarkandi J.G."/>
            <person name="Papp V."/>
            <person name="Albert L."/>
            <person name="Andreopoulos W."/>
            <person name="Angelini C."/>
            <person name="Antonin V."/>
            <person name="Barry K.W."/>
            <person name="Bougher N.L."/>
            <person name="Buchanan P."/>
            <person name="Buyck B."/>
            <person name="Bense V."/>
            <person name="Catcheside P."/>
            <person name="Chovatia M."/>
            <person name="Cooper J."/>
            <person name="Damon W."/>
            <person name="Desjardin D."/>
            <person name="Finy P."/>
            <person name="Geml J."/>
            <person name="Haridas S."/>
            <person name="Hughes K."/>
            <person name="Justo A."/>
            <person name="Karasinski D."/>
            <person name="Kautmanova I."/>
            <person name="Kiss B."/>
            <person name="Kocsube S."/>
            <person name="Kotiranta H."/>
            <person name="LaButti K.M."/>
            <person name="Lechner B.E."/>
            <person name="Liimatainen K."/>
            <person name="Lipzen A."/>
            <person name="Lukacs Z."/>
            <person name="Mihaltcheva S."/>
            <person name="Morgado L.N."/>
            <person name="Niskanen T."/>
            <person name="Noordeloos M.E."/>
            <person name="Ohm R.A."/>
            <person name="Ortiz-Santana B."/>
            <person name="Ovrebo C."/>
            <person name="Racz N."/>
            <person name="Riley R."/>
            <person name="Savchenko A."/>
            <person name="Shiryaev A."/>
            <person name="Soop K."/>
            <person name="Spirin V."/>
            <person name="Szebenyi C."/>
            <person name="Tomsovsky M."/>
            <person name="Tulloss R.E."/>
            <person name="Uehling J."/>
            <person name="Grigoriev I.V."/>
            <person name="Vagvolgyi C."/>
            <person name="Papp T."/>
            <person name="Martin F.M."/>
            <person name="Miettinen O."/>
            <person name="Hibbett D.S."/>
            <person name="Nagy L.G."/>
        </authorList>
    </citation>
    <scope>NUCLEOTIDE SEQUENCE [LARGE SCALE GENOMIC DNA]</scope>
    <source>
        <strain evidence="1 2">CBS 309.79</strain>
    </source>
</reference>
<evidence type="ECO:0000313" key="2">
    <source>
        <dbReference type="Proteomes" id="UP000305067"/>
    </source>
</evidence>
<keyword evidence="2" id="KW-1185">Reference proteome</keyword>